<dbReference type="RefSeq" id="WP_159526036.1">
    <property type="nucleotide sequence ID" value="NZ_WUUU01000045.1"/>
</dbReference>
<sequence>MPSARSVLRVLLAALGLVLVVVGLGILLPALGQEGFPVGLAIGFGSLVIAAGGASLGAAALLSGHALKRSQRAVLKLAGLLAVLAFVAPVTGMFVVPELLYDYFGLQAPAAAILGWLSLSLAALLVTIVVALWRAAEVAYGAVASRYSA</sequence>
<feature type="transmembrane region" description="Helical" evidence="1">
    <location>
        <begin position="74"/>
        <end position="96"/>
    </location>
</feature>
<keyword evidence="1" id="KW-0812">Transmembrane</keyword>
<evidence type="ECO:0000313" key="3">
    <source>
        <dbReference type="Proteomes" id="UP000471521"/>
    </source>
</evidence>
<comment type="caution">
    <text evidence="2">The sequence shown here is derived from an EMBL/GenBank/DDBJ whole genome shotgun (WGS) entry which is preliminary data.</text>
</comment>
<name>A0A6B0SLC7_9EURY</name>
<accession>A0A6B0SLC7</accession>
<proteinExistence type="predicted"/>
<dbReference type="EMBL" id="WUUU01000045">
    <property type="protein sequence ID" value="MXR20491.1"/>
    <property type="molecule type" value="Genomic_DNA"/>
</dbReference>
<keyword evidence="3" id="KW-1185">Reference proteome</keyword>
<gene>
    <name evidence="2" type="ORF">GRX66_07680</name>
</gene>
<organism evidence="2 3">
    <name type="scientific">Halobacterium bonnevillei</name>
    <dbReference type="NCBI Taxonomy" id="2692200"/>
    <lineage>
        <taxon>Archaea</taxon>
        <taxon>Methanobacteriati</taxon>
        <taxon>Methanobacteriota</taxon>
        <taxon>Stenosarchaea group</taxon>
        <taxon>Halobacteria</taxon>
        <taxon>Halobacteriales</taxon>
        <taxon>Halobacteriaceae</taxon>
        <taxon>Halobacterium</taxon>
    </lineage>
</organism>
<keyword evidence="1" id="KW-0472">Membrane</keyword>
<protein>
    <recommendedName>
        <fullName evidence="4">Major facilitator superfamily (MFS) profile domain-containing protein</fullName>
    </recommendedName>
</protein>
<dbReference type="AlphaFoldDB" id="A0A6B0SLC7"/>
<evidence type="ECO:0000256" key="1">
    <source>
        <dbReference type="SAM" id="Phobius"/>
    </source>
</evidence>
<dbReference type="Proteomes" id="UP000471521">
    <property type="component" value="Unassembled WGS sequence"/>
</dbReference>
<evidence type="ECO:0000313" key="2">
    <source>
        <dbReference type="EMBL" id="MXR20491.1"/>
    </source>
</evidence>
<feature type="transmembrane region" description="Helical" evidence="1">
    <location>
        <begin position="42"/>
        <end position="62"/>
    </location>
</feature>
<keyword evidence="1" id="KW-1133">Transmembrane helix</keyword>
<feature type="transmembrane region" description="Helical" evidence="1">
    <location>
        <begin position="108"/>
        <end position="133"/>
    </location>
</feature>
<reference evidence="2 3" key="1">
    <citation type="submission" date="2019-12" db="EMBL/GenBank/DDBJ databases">
        <title>Isolation and characterization of three novel carbon monoxide-oxidizing members of Halobacteria from salione crusts and soils.</title>
        <authorList>
            <person name="Myers M.R."/>
            <person name="King G.M."/>
        </authorList>
    </citation>
    <scope>NUCLEOTIDE SEQUENCE [LARGE SCALE GENOMIC DNA]</scope>
    <source>
        <strain evidence="2 3">PCN9</strain>
    </source>
</reference>
<evidence type="ECO:0008006" key="4">
    <source>
        <dbReference type="Google" id="ProtNLM"/>
    </source>
</evidence>